<reference evidence="2" key="1">
    <citation type="submission" date="2021-01" db="EMBL/GenBank/DDBJ databases">
        <authorList>
            <person name="Corre E."/>
            <person name="Pelletier E."/>
            <person name="Niang G."/>
            <person name="Scheremetjew M."/>
            <person name="Finn R."/>
            <person name="Kale V."/>
            <person name="Holt S."/>
            <person name="Cochrane G."/>
            <person name="Meng A."/>
            <person name="Brown T."/>
            <person name="Cohen L."/>
        </authorList>
    </citation>
    <scope>NUCLEOTIDE SEQUENCE</scope>
    <source>
        <strain evidence="2">CCMP281</strain>
    </source>
</reference>
<dbReference type="EMBL" id="HBHX01062176">
    <property type="protein sequence ID" value="CAE0142514.1"/>
    <property type="molecule type" value="Transcribed_RNA"/>
</dbReference>
<proteinExistence type="predicted"/>
<gene>
    <name evidence="2" type="ORF">HERI1096_LOCUS34367</name>
</gene>
<dbReference type="AlphaFoldDB" id="A0A7S3BQN4"/>
<accession>A0A7S3BQN4</accession>
<feature type="region of interest" description="Disordered" evidence="1">
    <location>
        <begin position="425"/>
        <end position="450"/>
    </location>
</feature>
<name>A0A7S3BQN4_9EUKA</name>
<feature type="region of interest" description="Disordered" evidence="1">
    <location>
        <begin position="299"/>
        <end position="320"/>
    </location>
</feature>
<evidence type="ECO:0000256" key="1">
    <source>
        <dbReference type="SAM" id="MobiDB-lite"/>
    </source>
</evidence>
<sequence>MSLSPMQAHDYYLVIHPTLHTSGFGNQIGMLIQHLAIAAASGRVLVLPPFHVPASHRLTASAPDNLLEPDTVLNLTSLAPLFDVLPLRHLPAASHDGAVLSWTAALPGAGGPRPLRLAPAPLDAALAAVQLLRQRHGCEEESSATGSDCRYVTYCHTAACRTRTRRACRRLRGGCSRTAQRLPNNYLFAHRLVQLLCGVSPDKRLSRGTVLITGSESPGDLMLDALQRHALSRLQLADAIRMRATELARRLGNFAAIHLRLNDVRDPGSKGFNSSSLPGALRALLPHLQLHTRIAAGGATDRGASDSQSVAGESASTDGQAMEGVSVPSRLVVYIASNQPDAVAAMRPAFASILMGVAAVQDWRALMGVGTRGGLVDALTEHELCVTAPVAFYGSCFSTWANLIAARRWPSKPSFDLAGRAPLPSCSHGSQGVGGKDPGTRHPVPESMFI</sequence>
<protein>
    <submittedName>
        <fullName evidence="2">Uncharacterized protein</fullName>
    </submittedName>
</protein>
<evidence type="ECO:0000313" key="2">
    <source>
        <dbReference type="EMBL" id="CAE0142514.1"/>
    </source>
</evidence>
<organism evidence="2">
    <name type="scientific">Haptolina ericina</name>
    <dbReference type="NCBI Taxonomy" id="156174"/>
    <lineage>
        <taxon>Eukaryota</taxon>
        <taxon>Haptista</taxon>
        <taxon>Haptophyta</taxon>
        <taxon>Prymnesiophyceae</taxon>
        <taxon>Prymnesiales</taxon>
        <taxon>Prymnesiaceae</taxon>
        <taxon>Haptolina</taxon>
    </lineage>
</organism>
<feature type="compositionally biased region" description="Polar residues" evidence="1">
    <location>
        <begin position="305"/>
        <end position="319"/>
    </location>
</feature>